<dbReference type="RefSeq" id="WP_258827999.1">
    <property type="nucleotide sequence ID" value="NZ_JANUHA010000006.1"/>
</dbReference>
<organism evidence="1 2">
    <name type="scientific">Massilia agri</name>
    <dbReference type="NCBI Taxonomy" id="1886785"/>
    <lineage>
        <taxon>Bacteria</taxon>
        <taxon>Pseudomonadati</taxon>
        <taxon>Pseudomonadota</taxon>
        <taxon>Betaproteobacteria</taxon>
        <taxon>Burkholderiales</taxon>
        <taxon>Oxalobacteraceae</taxon>
        <taxon>Telluria group</taxon>
        <taxon>Massilia</taxon>
    </lineage>
</organism>
<dbReference type="InterPro" id="IPR011047">
    <property type="entry name" value="Quinoprotein_ADH-like_sf"/>
</dbReference>
<dbReference type="PANTHER" id="PTHR35340">
    <property type="entry name" value="PQQ ENZYME REPEAT PROTEIN-RELATED"/>
    <property type="match status" value="1"/>
</dbReference>
<gene>
    <name evidence="1" type="ORF">NX780_11530</name>
</gene>
<dbReference type="EMBL" id="JANUHA010000006">
    <property type="protein sequence ID" value="MCS0596977.1"/>
    <property type="molecule type" value="Genomic_DNA"/>
</dbReference>
<comment type="caution">
    <text evidence="1">The sequence shown here is derived from an EMBL/GenBank/DDBJ whole genome shotgun (WGS) entry which is preliminary data.</text>
</comment>
<dbReference type="PANTHER" id="PTHR35340:SF5">
    <property type="entry name" value="ASST-DOMAIN-CONTAINING PROTEIN"/>
    <property type="match status" value="1"/>
</dbReference>
<accession>A0ABT2AL49</accession>
<evidence type="ECO:0000313" key="1">
    <source>
        <dbReference type="EMBL" id="MCS0596977.1"/>
    </source>
</evidence>
<dbReference type="Pfam" id="PF05935">
    <property type="entry name" value="Arylsulfotrans"/>
    <property type="match status" value="1"/>
</dbReference>
<protein>
    <submittedName>
        <fullName evidence="1">Aryl-sulfate sulfotransferase</fullName>
    </submittedName>
</protein>
<name>A0ABT2AL49_9BURK</name>
<dbReference type="InterPro" id="IPR010262">
    <property type="entry name" value="Arylsulfotransferase_bact"/>
</dbReference>
<sequence length="526" mass="57666">MHLHPSMPMHLELRRAACLLCAFALALILSACSGRDKDEDEDGRQETQAELARIGEVRQAPGITVFVSHLSFNLANYGDLASVAYTVVPRPGTASGALAVSFERSWLDRRRAWDPNGRRLELPVFGLYAAHTNLVDLTARFRDGSKHAWRVEVPTGAYRGPADIYAQPDINVARSATRVPGFDFILVKNGRTAPVVLDTDGNMRWTGAVLADSFSSMFGPDAFYVGSLNTPTLYRMDVGGAYSGVQLGPSPGGSTLTNFHHDLTPGKVGMLAELDALQNGVSILESVLAEIDTEGKVLREWDLGRIFRDHMRAKGDDPSNFVRDGQDWFHMNSAIYNAADNSLLLSSRENFVVKIDYDTGAIRWLFGDTSKHWYKNYPSLRALALRLVEGKAPIGQHTLSITPNGELLLFNNGLGSLNHPPGTSPGATRTFSTPSRYAIDEKAGTAREVWTYEGERKLLSDICSSVYEGSPGNYLVAYSVLNARTKARLLGLDSQGKVAFDFAYPTEACSTVFIAQPLGWTDLKLR</sequence>
<keyword evidence="2" id="KW-1185">Reference proteome</keyword>
<evidence type="ECO:0000313" key="2">
    <source>
        <dbReference type="Proteomes" id="UP001206572"/>
    </source>
</evidence>
<reference evidence="1 2" key="1">
    <citation type="submission" date="2022-08" db="EMBL/GenBank/DDBJ databases">
        <title>Reclassification of Massilia species as members of the genera Telluria, Duganella, Pseudoduganella, Mokoshia gen. nov. and Zemynaea gen. nov. using orthogonal and non-orthogonal genome-based approaches.</title>
        <authorList>
            <person name="Bowman J.P."/>
        </authorList>
    </citation>
    <scope>NUCLEOTIDE SEQUENCE [LARGE SCALE GENOMIC DNA]</scope>
    <source>
        <strain evidence="1 2">JCM 31661</strain>
    </source>
</reference>
<dbReference type="SUPFAM" id="SSF50998">
    <property type="entry name" value="Quinoprotein alcohol dehydrogenase-like"/>
    <property type="match status" value="1"/>
</dbReference>
<proteinExistence type="predicted"/>
<dbReference type="InterPro" id="IPR053143">
    <property type="entry name" value="Arylsulfate_ST"/>
</dbReference>
<dbReference type="Proteomes" id="UP001206572">
    <property type="component" value="Unassembled WGS sequence"/>
</dbReference>